<keyword evidence="6" id="KW-1185">Reference proteome</keyword>
<evidence type="ECO:0000256" key="2">
    <source>
        <dbReference type="SAM" id="SignalP"/>
    </source>
</evidence>
<dbReference type="PANTHER" id="PTHR46928">
    <property type="entry name" value="MESENCHYME-SPECIFIC CELL SURFACE GLYCOPROTEIN"/>
    <property type="match status" value="1"/>
</dbReference>
<dbReference type="SUPFAM" id="SSF49313">
    <property type="entry name" value="Cadherin-like"/>
    <property type="match status" value="1"/>
</dbReference>
<protein>
    <submittedName>
        <fullName evidence="5">Uncharacterized protein</fullName>
    </submittedName>
</protein>
<evidence type="ECO:0000313" key="6">
    <source>
        <dbReference type="Proteomes" id="UP000570361"/>
    </source>
</evidence>
<sequence length="1382" mass="143749">MNKRNRQKLAGVLAAGMMVNAALAGGQSVWAEDTAIPVVKVGTPYKADGTYDVSVPHVIINQVYGGGTKDADDTYISNGFIELYNPTDSDIVLDGWSVQYAYSSTPKTGVSGDWSKLSLTGTIKAKSFFLIAAKPTGASAENKKVDISDPNYYDQGWLTTYINNKALKVVLMSNDVLLAAENKNPFAGKTAGYVDMLGTAGNDEGSKIDGYEGTTELDYPTGDAEGNSKKKALRRVNFIDTDNNRTDFDVVNYSTATNLDEVRPRSGKELKLAITTKTLLEAYAGIAYTATISVEGGTAPYHYSATGLPDGLTLNADTGVLSGTPTVEGSSDIAITVTDSAATAATSNVSLSLKVNAAPEAPIEDQITMTKIGSYDVGTTNAKGGVAEIVKYNADNGKFYLVNGSGNPPSLEIVKLNANGTLTHEKQIKVQDLAETNGFAYGDLTSVDVNTTTDRISVSVQEAAPNKPGKILVLDYDGNLLQTYEAGIQPDMIKSTPDGRYILTADEGEPRTSAIDPEGSVTVVDTTKKTVSHVKFTNPAIIDDNVHIRGKDGDGQITTSGTKADAVFDLEPEYITLSADGKQAYVSLQENNAIAVLDIAGKSFTAVKSLGFKDLSDPKNALDLDKNGKINPENVPFKSMYMPDGIASYTLDGQTYVLTANEGDVTEWADREGDAADRKNGADLKDVRDNLAEGSAAAEFLALPENATRFDKVEVATDMGNDTIYMFGGRSFSIWNATTMEQVFDSGNDFETITAQRLPAYFNAGNDDAELDSRSRKKGPEPEDVKVGKVGSRTFAFTGLERIGGIMTYDITNPANPVFMNYTNTRDFNADLDTDSAPEGLEFIPAADSPTGRPLLLVAYEVGGKVSLMELNVTKVTLDHKTVALKTGSKTAQLTATVEPMEEGGSTNVTWSSSNTSVATVDEQGKVTSVAAGTAIITALSADGYGSGQAVVTVTAADTGANFPGDLTGGSTGGTTTPTEGNGSGNGTTTTDGVTTAAVSVPAVTGTDGKATAAVGKETITEALGQLAQAGGTSKALELKATAPADAKQVSFTVAGDAFSQIASSGVQHVTLNAGLAELTLDAATLAAVGNAGANGDVSVSVAVAQLGEGALNHRPVYDFTITAGGKAVTAFGGGAVSIAVPYAPAAGEDPNAIVIYYVKDNGELEVVTNGRYDAATGAVSFSVAHFSRYAVGYNKLSFSDSANSFASSAITYLSARGVITGVDATHFAPGDHVTRADFVVLLSRLAGETLGTSETAFADVSPQAYYSGAVAWAVQQGIVSGIGDGVFDPLASITREQMVTMIVRFAEATGYELPKTTVAIAFADASSIASFGRKAVEAVQMAGIISGKPAAGGGVNFAPKDTATRAEAAMVLAALLQGMSE</sequence>
<dbReference type="GO" id="GO:0016020">
    <property type="term" value="C:membrane"/>
    <property type="evidence" value="ECO:0007669"/>
    <property type="project" value="InterPro"/>
</dbReference>
<comment type="caution">
    <text evidence="5">The sequence shown here is derived from an EMBL/GenBank/DDBJ whole genome shotgun (WGS) entry which is preliminary data.</text>
</comment>
<evidence type="ECO:0000313" key="5">
    <source>
        <dbReference type="EMBL" id="MBB3112542.1"/>
    </source>
</evidence>
<dbReference type="GO" id="GO:0005509">
    <property type="term" value="F:calcium ion binding"/>
    <property type="evidence" value="ECO:0007669"/>
    <property type="project" value="InterPro"/>
</dbReference>
<feature type="signal peptide" evidence="2">
    <location>
        <begin position="1"/>
        <end position="24"/>
    </location>
</feature>
<feature type="compositionally biased region" description="Low complexity" evidence="1">
    <location>
        <begin position="974"/>
        <end position="992"/>
    </location>
</feature>
<feature type="region of interest" description="Disordered" evidence="1">
    <location>
        <begin position="764"/>
        <end position="785"/>
    </location>
</feature>
<dbReference type="NCBIfam" id="NF038117">
    <property type="entry name" value="choice_anch_I"/>
    <property type="match status" value="1"/>
</dbReference>
<dbReference type="EMBL" id="JACHXK010000013">
    <property type="protein sequence ID" value="MBB3112542.1"/>
    <property type="molecule type" value="Genomic_DNA"/>
</dbReference>
<dbReference type="InterPro" id="IPR001322">
    <property type="entry name" value="Lamin_tail_dom"/>
</dbReference>
<dbReference type="SUPFAM" id="SSF50969">
    <property type="entry name" value="YVTN repeat-like/Quinoprotein amine dehydrogenase"/>
    <property type="match status" value="1"/>
</dbReference>
<dbReference type="InterPro" id="IPR015919">
    <property type="entry name" value="Cadherin-like_sf"/>
</dbReference>
<dbReference type="Pfam" id="PF00395">
    <property type="entry name" value="SLH"/>
    <property type="match status" value="3"/>
</dbReference>
<feature type="compositionally biased region" description="Basic and acidic residues" evidence="1">
    <location>
        <begin position="771"/>
        <end position="785"/>
    </location>
</feature>
<dbReference type="SUPFAM" id="SSF49373">
    <property type="entry name" value="Invasin/intimin cell-adhesion fragments"/>
    <property type="match status" value="1"/>
</dbReference>
<dbReference type="Pfam" id="PF00932">
    <property type="entry name" value="LTD"/>
    <property type="match status" value="1"/>
</dbReference>
<dbReference type="InterPro" id="IPR001119">
    <property type="entry name" value="SLH_dom"/>
</dbReference>
<feature type="domain" description="SLH" evidence="3">
    <location>
        <begin position="1194"/>
        <end position="1253"/>
    </location>
</feature>
<dbReference type="PROSITE" id="PS51272">
    <property type="entry name" value="SLH"/>
    <property type="match status" value="3"/>
</dbReference>
<dbReference type="InterPro" id="IPR008964">
    <property type="entry name" value="Invasin/intimin_cell_adhesion"/>
</dbReference>
<dbReference type="SMART" id="SM00635">
    <property type="entry name" value="BID_2"/>
    <property type="match status" value="1"/>
</dbReference>
<gene>
    <name evidence="5" type="ORF">FHS18_004643</name>
</gene>
<evidence type="ECO:0000256" key="1">
    <source>
        <dbReference type="SAM" id="MobiDB-lite"/>
    </source>
</evidence>
<feature type="region of interest" description="Disordered" evidence="1">
    <location>
        <begin position="963"/>
        <end position="992"/>
    </location>
</feature>
<dbReference type="InterPro" id="IPR003343">
    <property type="entry name" value="Big_2"/>
</dbReference>
<dbReference type="Pfam" id="PF05345">
    <property type="entry name" value="He_PIG"/>
    <property type="match status" value="1"/>
</dbReference>
<reference evidence="5 6" key="1">
    <citation type="submission" date="2020-08" db="EMBL/GenBank/DDBJ databases">
        <title>Genomic Encyclopedia of Type Strains, Phase III (KMG-III): the genomes of soil and plant-associated and newly described type strains.</title>
        <authorList>
            <person name="Whitman W."/>
        </authorList>
    </citation>
    <scope>NUCLEOTIDE SEQUENCE [LARGE SCALE GENOMIC DNA]</scope>
    <source>
        <strain evidence="5 6">CECT 5862</strain>
    </source>
</reference>
<dbReference type="InterPro" id="IPR013783">
    <property type="entry name" value="Ig-like_fold"/>
</dbReference>
<feature type="domain" description="SLH" evidence="3">
    <location>
        <begin position="1320"/>
        <end position="1382"/>
    </location>
</feature>
<dbReference type="RefSeq" id="WP_246427848.1">
    <property type="nucleotide sequence ID" value="NZ_JACHXK010000013.1"/>
</dbReference>
<dbReference type="Gene3D" id="2.120.10.30">
    <property type="entry name" value="TolB, C-terminal domain"/>
    <property type="match status" value="1"/>
</dbReference>
<dbReference type="Gene3D" id="2.60.40.1080">
    <property type="match status" value="1"/>
</dbReference>
<dbReference type="InterPro" id="IPR052956">
    <property type="entry name" value="Mesenchyme-surface_protein"/>
</dbReference>
<dbReference type="Gene3D" id="2.60.40.10">
    <property type="entry name" value="Immunoglobulins"/>
    <property type="match status" value="1"/>
</dbReference>
<organism evidence="5 6">
    <name type="scientific">Paenibacillus phyllosphaerae</name>
    <dbReference type="NCBI Taxonomy" id="274593"/>
    <lineage>
        <taxon>Bacteria</taxon>
        <taxon>Bacillati</taxon>
        <taxon>Bacillota</taxon>
        <taxon>Bacilli</taxon>
        <taxon>Bacillales</taxon>
        <taxon>Paenibacillaceae</taxon>
        <taxon>Paenibacillus</taxon>
    </lineage>
</organism>
<evidence type="ECO:0000259" key="3">
    <source>
        <dbReference type="PROSITE" id="PS51272"/>
    </source>
</evidence>
<accession>A0A7W5FPT5</accession>
<name>A0A7W5FPT5_9BACL</name>
<keyword evidence="2" id="KW-0732">Signal</keyword>
<dbReference type="InterPro" id="IPR011042">
    <property type="entry name" value="6-blade_b-propeller_TolB-like"/>
</dbReference>
<dbReference type="PROSITE" id="PS51841">
    <property type="entry name" value="LTD"/>
    <property type="match status" value="1"/>
</dbReference>
<dbReference type="PANTHER" id="PTHR46928:SF1">
    <property type="entry name" value="MESENCHYME-SPECIFIC CELL SURFACE GLYCOPROTEIN"/>
    <property type="match status" value="1"/>
</dbReference>
<feature type="domain" description="SLH" evidence="3">
    <location>
        <begin position="1254"/>
        <end position="1317"/>
    </location>
</feature>
<evidence type="ECO:0000259" key="4">
    <source>
        <dbReference type="PROSITE" id="PS51841"/>
    </source>
</evidence>
<dbReference type="Pfam" id="PF22494">
    <property type="entry name" value="choice_anch_I"/>
    <property type="match status" value="1"/>
</dbReference>
<dbReference type="Proteomes" id="UP000570361">
    <property type="component" value="Unassembled WGS sequence"/>
</dbReference>
<dbReference type="InterPro" id="IPR011044">
    <property type="entry name" value="Quino_amine_DH_bsu"/>
</dbReference>
<dbReference type="Pfam" id="PF02368">
    <property type="entry name" value="Big_2"/>
    <property type="match status" value="1"/>
</dbReference>
<dbReference type="InterPro" id="IPR055188">
    <property type="entry name" value="Choice_anch_I"/>
</dbReference>
<feature type="chain" id="PRO_5038393837" evidence="2">
    <location>
        <begin position="25"/>
        <end position="1382"/>
    </location>
</feature>
<feature type="domain" description="LTD" evidence="4">
    <location>
        <begin position="49"/>
        <end position="215"/>
    </location>
</feature>
<proteinExistence type="predicted"/>